<gene>
    <name evidence="3" type="ORF">HGRIS_012505</name>
</gene>
<keyword evidence="1" id="KW-1133">Transmembrane helix</keyword>
<evidence type="ECO:0000259" key="2">
    <source>
        <dbReference type="Pfam" id="PF20152"/>
    </source>
</evidence>
<dbReference type="Pfam" id="PF20152">
    <property type="entry name" value="DUF6534"/>
    <property type="match status" value="1"/>
</dbReference>
<feature type="transmembrane region" description="Helical" evidence="1">
    <location>
        <begin position="12"/>
        <end position="30"/>
    </location>
</feature>
<feature type="transmembrane region" description="Helical" evidence="1">
    <location>
        <begin position="154"/>
        <end position="175"/>
    </location>
</feature>
<feature type="transmembrane region" description="Helical" evidence="1">
    <location>
        <begin position="195"/>
        <end position="219"/>
    </location>
</feature>
<feature type="domain" description="DUF6534" evidence="2">
    <location>
        <begin position="163"/>
        <end position="249"/>
    </location>
</feature>
<accession>A0ABR3ISI1</accession>
<organism evidence="3 4">
    <name type="scientific">Hohenbuehelia grisea</name>
    <dbReference type="NCBI Taxonomy" id="104357"/>
    <lineage>
        <taxon>Eukaryota</taxon>
        <taxon>Fungi</taxon>
        <taxon>Dikarya</taxon>
        <taxon>Basidiomycota</taxon>
        <taxon>Agaricomycotina</taxon>
        <taxon>Agaricomycetes</taxon>
        <taxon>Agaricomycetidae</taxon>
        <taxon>Agaricales</taxon>
        <taxon>Pleurotineae</taxon>
        <taxon>Pleurotaceae</taxon>
        <taxon>Hohenbuehelia</taxon>
    </lineage>
</organism>
<dbReference type="EMBL" id="JASNQZ010000015">
    <property type="protein sequence ID" value="KAL0946248.1"/>
    <property type="molecule type" value="Genomic_DNA"/>
</dbReference>
<dbReference type="Proteomes" id="UP001556367">
    <property type="component" value="Unassembled WGS sequence"/>
</dbReference>
<dbReference type="PANTHER" id="PTHR40465:SF1">
    <property type="entry name" value="DUF6534 DOMAIN-CONTAINING PROTEIN"/>
    <property type="match status" value="1"/>
</dbReference>
<feature type="transmembrane region" description="Helical" evidence="1">
    <location>
        <begin position="117"/>
        <end position="142"/>
    </location>
</feature>
<dbReference type="PANTHER" id="PTHR40465">
    <property type="entry name" value="CHROMOSOME 1, WHOLE GENOME SHOTGUN SEQUENCE"/>
    <property type="match status" value="1"/>
</dbReference>
<feature type="transmembrane region" description="Helical" evidence="1">
    <location>
        <begin position="225"/>
        <end position="245"/>
    </location>
</feature>
<comment type="caution">
    <text evidence="3">The sequence shown here is derived from an EMBL/GenBank/DDBJ whole genome shotgun (WGS) entry which is preliminary data.</text>
</comment>
<feature type="transmembrane region" description="Helical" evidence="1">
    <location>
        <begin position="84"/>
        <end position="105"/>
    </location>
</feature>
<evidence type="ECO:0000313" key="3">
    <source>
        <dbReference type="EMBL" id="KAL0946248.1"/>
    </source>
</evidence>
<dbReference type="InterPro" id="IPR045339">
    <property type="entry name" value="DUF6534"/>
</dbReference>
<evidence type="ECO:0000256" key="1">
    <source>
        <dbReference type="SAM" id="Phobius"/>
    </source>
</evidence>
<keyword evidence="1" id="KW-0472">Membrane</keyword>
<keyword evidence="1" id="KW-0812">Transmembrane</keyword>
<keyword evidence="4" id="KW-1185">Reference proteome</keyword>
<protein>
    <recommendedName>
        <fullName evidence="2">DUF6534 domain-containing protein</fullName>
    </recommendedName>
</protein>
<name>A0ABR3ISI1_9AGAR</name>
<proteinExistence type="predicted"/>
<feature type="transmembrane region" description="Helical" evidence="1">
    <location>
        <begin position="42"/>
        <end position="69"/>
    </location>
</feature>
<sequence>MARLDEVLGSLLIGSFVNNVLFALEILAVLHFFRHPRNGDTLLLKGIILVTFLSDTLCTVAACAAVYLYTVTHWGEADYIQKQYWPLTTVVSCTALTALLVQSFLVSRYSALTKNWIVTAVLAVLILACFSGTIGTAVSIVTFSEVAQRHKAKVVAIIWLSTSAATDVGIACALVHQLLKMKSAFPKTSSTIHRLILGAVQTGTVPCILALASLITYLAHIQSNVPGAFAFCIGRVYALTMLYNLNFRTAFRRESVSFTSSRGPADSTTMTGVCFAPPSDVTQETTFHSSSHSSPRSVSIS</sequence>
<evidence type="ECO:0000313" key="4">
    <source>
        <dbReference type="Proteomes" id="UP001556367"/>
    </source>
</evidence>
<reference evidence="4" key="1">
    <citation type="submission" date="2024-06" db="EMBL/GenBank/DDBJ databases">
        <title>Multi-omics analyses provide insights into the biosynthesis of the anticancer antibiotic pleurotin in Hohenbuehelia grisea.</title>
        <authorList>
            <person name="Weaver J.A."/>
            <person name="Alberti F."/>
        </authorList>
    </citation>
    <scope>NUCLEOTIDE SEQUENCE [LARGE SCALE GENOMIC DNA]</scope>
    <source>
        <strain evidence="4">T-177</strain>
    </source>
</reference>